<protein>
    <submittedName>
        <fullName evidence="1">Uncharacterized protein</fullName>
    </submittedName>
</protein>
<proteinExistence type="predicted"/>
<dbReference type="RefSeq" id="WP_104387106.1">
    <property type="nucleotide sequence ID" value="NZ_PGEM01000038.1"/>
</dbReference>
<name>A0A2S6CW75_9CYAN</name>
<dbReference type="OrthoDB" id="1492481at2"/>
<keyword evidence="2" id="KW-1185">Reference proteome</keyword>
<accession>A0A2S6CW75</accession>
<comment type="caution">
    <text evidence="1">The sequence shown here is derived from an EMBL/GenBank/DDBJ whole genome shotgun (WGS) entry which is preliminary data.</text>
</comment>
<dbReference type="EMBL" id="PGEM01000038">
    <property type="protein sequence ID" value="PPJ64035.1"/>
    <property type="molecule type" value="Genomic_DNA"/>
</dbReference>
<evidence type="ECO:0000313" key="1">
    <source>
        <dbReference type="EMBL" id="PPJ64035.1"/>
    </source>
</evidence>
<sequence length="283" mass="33833">MRSKELVVLHQKISELNTHYSHFLFISEQFIIDNQLKIKNNSKKYTSELFTENKFADQFNSQMEKIIDESEKTRSFILRSLFILSYSQFEIYLADVYSFTRIYLTSLKELFSNKKLQQIRKNIGMIDINGLSEIEFKTLEYISLRRNSIVHRDEKRAYQKEIAKCIKDNGKELNKFWLGENNLQVKVLDFTKKEVSHFESMEVIDILNIIHRLSEKIDHLIITKIGVDNLYKYLIKEFEDEYKPIKSWENKDREKLIKKFQHFARITFGAILSYDKVNNLLGK</sequence>
<dbReference type="Proteomes" id="UP000239589">
    <property type="component" value="Unassembled WGS sequence"/>
</dbReference>
<evidence type="ECO:0000313" key="2">
    <source>
        <dbReference type="Proteomes" id="UP000239589"/>
    </source>
</evidence>
<reference evidence="1 2" key="1">
    <citation type="submission" date="2018-02" db="EMBL/GenBank/DDBJ databases">
        <title>Discovery of a pederin family compound in a non-symbiotic bloom-forming cyanobacterium.</title>
        <authorList>
            <person name="Kust A."/>
            <person name="Mares J."/>
            <person name="Jokela J."/>
            <person name="Urajova P."/>
            <person name="Hajek J."/>
            <person name="Saurav K."/>
            <person name="Voracova K."/>
            <person name="Fewer D.P."/>
            <person name="Haapaniemi E."/>
            <person name="Permi P."/>
            <person name="Rehakova K."/>
            <person name="Sivonen K."/>
            <person name="Hrouzek P."/>
        </authorList>
    </citation>
    <scope>NUCLEOTIDE SEQUENCE [LARGE SCALE GENOMIC DNA]</scope>
    <source>
        <strain evidence="1 2">CHARLIE-1</strain>
    </source>
</reference>
<gene>
    <name evidence="1" type="ORF">CUN59_06660</name>
</gene>
<dbReference type="AlphaFoldDB" id="A0A2S6CW75"/>
<organism evidence="1 2">
    <name type="scientific">Cuspidothrix issatschenkoi CHARLIE-1</name>
    <dbReference type="NCBI Taxonomy" id="2052836"/>
    <lineage>
        <taxon>Bacteria</taxon>
        <taxon>Bacillati</taxon>
        <taxon>Cyanobacteriota</taxon>
        <taxon>Cyanophyceae</taxon>
        <taxon>Nostocales</taxon>
        <taxon>Aphanizomenonaceae</taxon>
        <taxon>Cuspidothrix</taxon>
    </lineage>
</organism>